<sequence length="241" mass="28961">MIVNYIEHSGFFLELERHCILFDYFKGEIPECENKEKMVTVFVSHKHHDHFNHKIFDLVHIYPNIRFFISKDAKMNQTYMIKKNIPKEAFDKIQYVRGNEQVKLEGMTIDTLTSTDQGVAFVVTCEDKVIYHAGDLNWWTWEGESEEESKTMEKCFANEIEKITGRSIDVAFLPLDPRQESCYWWGFDYFMRKIDVRYVFPMHCWEDYSIIWKLLTRKESESYRKRIIPITGKGQQFYIQI</sequence>
<dbReference type="SUPFAM" id="SSF56281">
    <property type="entry name" value="Metallo-hydrolase/oxidoreductase"/>
    <property type="match status" value="1"/>
</dbReference>
<name>A0A6L5XY81_9FIRM</name>
<evidence type="ECO:0000313" key="2">
    <source>
        <dbReference type="Proteomes" id="UP000482209"/>
    </source>
</evidence>
<dbReference type="Pfam" id="PF13483">
    <property type="entry name" value="Lactamase_B_3"/>
    <property type="match status" value="1"/>
</dbReference>
<dbReference type="EMBL" id="VUMT01000005">
    <property type="protein sequence ID" value="MSS63208.1"/>
    <property type="molecule type" value="Genomic_DNA"/>
</dbReference>
<dbReference type="InterPro" id="IPR036866">
    <property type="entry name" value="RibonucZ/Hydroxyglut_hydro"/>
</dbReference>
<protein>
    <submittedName>
        <fullName evidence="1">MBL fold metallo-hydrolase</fullName>
    </submittedName>
</protein>
<evidence type="ECO:0000313" key="1">
    <source>
        <dbReference type="EMBL" id="MSS63208.1"/>
    </source>
</evidence>
<accession>A0A6L5XY81</accession>
<dbReference type="GO" id="GO:0016787">
    <property type="term" value="F:hydrolase activity"/>
    <property type="evidence" value="ECO:0007669"/>
    <property type="project" value="UniProtKB-KW"/>
</dbReference>
<comment type="caution">
    <text evidence="1">The sequence shown here is derived from an EMBL/GenBank/DDBJ whole genome shotgun (WGS) entry which is preliminary data.</text>
</comment>
<keyword evidence="1" id="KW-0378">Hydrolase</keyword>
<dbReference type="Proteomes" id="UP000482209">
    <property type="component" value="Unassembled WGS sequence"/>
</dbReference>
<dbReference type="RefSeq" id="WP_154518084.1">
    <property type="nucleotide sequence ID" value="NZ_VUMT01000005.1"/>
</dbReference>
<gene>
    <name evidence="1" type="ORF">FYJ58_04855</name>
</gene>
<proteinExistence type="predicted"/>
<reference evidence="1 2" key="1">
    <citation type="submission" date="2019-08" db="EMBL/GenBank/DDBJ databases">
        <title>In-depth cultivation of the pig gut microbiome towards novel bacterial diversity and tailored functional studies.</title>
        <authorList>
            <person name="Wylensek D."/>
            <person name="Hitch T.C.A."/>
            <person name="Clavel T."/>
        </authorList>
    </citation>
    <scope>NUCLEOTIDE SEQUENCE [LARGE SCALE GENOMIC DNA]</scope>
    <source>
        <strain evidence="1 2">WCA-693-APC-MOT-I</strain>
    </source>
</reference>
<keyword evidence="2" id="KW-1185">Reference proteome</keyword>
<dbReference type="Gene3D" id="3.60.15.10">
    <property type="entry name" value="Ribonuclease Z/Hydroxyacylglutathione hydrolase-like"/>
    <property type="match status" value="1"/>
</dbReference>
<dbReference type="PANTHER" id="PTHR42967:SF1">
    <property type="entry name" value="MBL FOLD METALLO-HYDROLASE"/>
    <property type="match status" value="1"/>
</dbReference>
<dbReference type="PANTHER" id="PTHR42967">
    <property type="entry name" value="METAL DEPENDENT HYDROLASE"/>
    <property type="match status" value="1"/>
</dbReference>
<dbReference type="AlphaFoldDB" id="A0A6L5XY81"/>
<organism evidence="1 2">
    <name type="scientific">Velocimicrobium porci</name>
    <dbReference type="NCBI Taxonomy" id="2606634"/>
    <lineage>
        <taxon>Bacteria</taxon>
        <taxon>Bacillati</taxon>
        <taxon>Bacillota</taxon>
        <taxon>Clostridia</taxon>
        <taxon>Lachnospirales</taxon>
        <taxon>Lachnospiraceae</taxon>
        <taxon>Velocimicrobium</taxon>
    </lineage>
</organism>